<feature type="compositionally biased region" description="Polar residues" evidence="2">
    <location>
        <begin position="248"/>
        <end position="258"/>
    </location>
</feature>
<feature type="compositionally biased region" description="Basic and acidic residues" evidence="2">
    <location>
        <begin position="259"/>
        <end position="286"/>
    </location>
</feature>
<evidence type="ECO:0000259" key="3">
    <source>
        <dbReference type="Pfam" id="PF07261"/>
    </source>
</evidence>
<keyword evidence="5" id="KW-1185">Reference proteome</keyword>
<gene>
    <name evidence="4" type="ORF">ACFSY7_08350</name>
</gene>
<evidence type="ECO:0000313" key="4">
    <source>
        <dbReference type="EMBL" id="MFD2868508.1"/>
    </source>
</evidence>
<feature type="domain" description="DnaB/C C-terminal" evidence="3">
    <location>
        <begin position="169"/>
        <end position="238"/>
    </location>
</feature>
<accession>A0ABW5XZK3</accession>
<organism evidence="4 5">
    <name type="scientific">Kurthia populi</name>
    <dbReference type="NCBI Taxonomy" id="1562132"/>
    <lineage>
        <taxon>Bacteria</taxon>
        <taxon>Bacillati</taxon>
        <taxon>Bacillota</taxon>
        <taxon>Bacilli</taxon>
        <taxon>Bacillales</taxon>
        <taxon>Caryophanaceae</taxon>
        <taxon>Kurthia</taxon>
    </lineage>
</organism>
<dbReference type="SUPFAM" id="SSF158499">
    <property type="entry name" value="DnaD domain-like"/>
    <property type="match status" value="1"/>
</dbReference>
<dbReference type="PANTHER" id="PTHR37293">
    <property type="entry name" value="PHAGE REPLICATION PROTEIN-RELATED"/>
    <property type="match status" value="1"/>
</dbReference>
<comment type="similarity">
    <text evidence="1">Belongs to the DnaB/DnaD family.</text>
</comment>
<dbReference type="InterPro" id="IPR006343">
    <property type="entry name" value="DnaB/C_C"/>
</dbReference>
<evidence type="ECO:0000256" key="2">
    <source>
        <dbReference type="SAM" id="MobiDB-lite"/>
    </source>
</evidence>
<dbReference type="Proteomes" id="UP001597568">
    <property type="component" value="Unassembled WGS sequence"/>
</dbReference>
<feature type="region of interest" description="Disordered" evidence="2">
    <location>
        <begin position="132"/>
        <end position="161"/>
    </location>
</feature>
<dbReference type="Gene3D" id="1.10.10.630">
    <property type="entry name" value="DnaD domain-like"/>
    <property type="match status" value="1"/>
</dbReference>
<dbReference type="PANTHER" id="PTHR37293:SF9">
    <property type="entry name" value="PHI ETA ORF 22-LIKE PROTEIN"/>
    <property type="match status" value="1"/>
</dbReference>
<dbReference type="NCBIfam" id="TIGR01446">
    <property type="entry name" value="DnaD_dom"/>
    <property type="match status" value="1"/>
</dbReference>
<feature type="region of interest" description="Disordered" evidence="2">
    <location>
        <begin position="241"/>
        <end position="286"/>
    </location>
</feature>
<dbReference type="EMBL" id="JBHUOR010000041">
    <property type="protein sequence ID" value="MFD2868508.1"/>
    <property type="molecule type" value="Genomic_DNA"/>
</dbReference>
<reference evidence="5" key="1">
    <citation type="journal article" date="2019" name="Int. J. Syst. Evol. Microbiol.">
        <title>The Global Catalogue of Microorganisms (GCM) 10K type strain sequencing project: providing services to taxonomists for standard genome sequencing and annotation.</title>
        <authorList>
            <consortium name="The Broad Institute Genomics Platform"/>
            <consortium name="The Broad Institute Genome Sequencing Center for Infectious Disease"/>
            <person name="Wu L."/>
            <person name="Ma J."/>
        </authorList>
    </citation>
    <scope>NUCLEOTIDE SEQUENCE [LARGE SCALE GENOMIC DNA]</scope>
    <source>
        <strain evidence="5">KCTC 33522</strain>
    </source>
</reference>
<dbReference type="InterPro" id="IPR053162">
    <property type="entry name" value="DnaD"/>
</dbReference>
<dbReference type="RefSeq" id="WP_380147563.1">
    <property type="nucleotide sequence ID" value="NZ_JBHUOR010000041.1"/>
</dbReference>
<dbReference type="Pfam" id="PF07261">
    <property type="entry name" value="DnaB_2"/>
    <property type="match status" value="1"/>
</dbReference>
<evidence type="ECO:0000313" key="5">
    <source>
        <dbReference type="Proteomes" id="UP001597568"/>
    </source>
</evidence>
<comment type="caution">
    <text evidence="4">The sequence shown here is derived from an EMBL/GenBank/DDBJ whole genome shotgun (WGS) entry which is preliminary data.</text>
</comment>
<proteinExistence type="inferred from homology"/>
<dbReference type="InterPro" id="IPR034829">
    <property type="entry name" value="DnaD-like_sf"/>
</dbReference>
<evidence type="ECO:0000256" key="1">
    <source>
        <dbReference type="ARBA" id="ARBA00093462"/>
    </source>
</evidence>
<sequence>MSEQQNELQRRKRRSFTQIDNEIVNNEEISWQAKGMMLYLLSKPDGWSFYEKDLTNRATNGKDSVRSIIKELLDYGYLKRGKRLRNDKGNLGGYKYVVEDYLFESYDGKSYIGKSKVGKSYVGKSKVGNPYVGKSAHSNTKSLSNTKSFSNTENNNKTKEQSSLSSEIFKFYESEFGPLTPFVSEEIEYMIKDCNEELALEALKKSVLANKRSIKYASAITRNWKNENIKTLADLQANENMKGREQHGINQSSSSQKNVADDEQRRIREEVERRSRLLHRETGNSN</sequence>
<name>A0ABW5XZK3_9BACL</name>
<protein>
    <submittedName>
        <fullName evidence="4">DnaD domain-containing protein</fullName>
    </submittedName>
</protein>
<feature type="compositionally biased region" description="Polar residues" evidence="2">
    <location>
        <begin position="136"/>
        <end position="161"/>
    </location>
</feature>